<evidence type="ECO:0000313" key="3">
    <source>
        <dbReference type="EMBL" id="ORA29331.1"/>
    </source>
</evidence>
<dbReference type="InterPro" id="IPR010310">
    <property type="entry name" value="T7SS_ESAT-6-like"/>
</dbReference>
<dbReference type="SUPFAM" id="SSF140453">
    <property type="entry name" value="EsxAB dimer-like"/>
    <property type="match status" value="1"/>
</dbReference>
<dbReference type="NCBIfam" id="TIGR03930">
    <property type="entry name" value="WXG100_ESAT6"/>
    <property type="match status" value="1"/>
</dbReference>
<dbReference type="Gene3D" id="1.10.287.1060">
    <property type="entry name" value="ESAT-6-like"/>
    <property type="match status" value="1"/>
</dbReference>
<evidence type="ECO:0000313" key="4">
    <source>
        <dbReference type="Proteomes" id="UP000192448"/>
    </source>
</evidence>
<comment type="similarity">
    <text evidence="1">Belongs to the WXG100 family.</text>
</comment>
<reference evidence="3 4" key="1">
    <citation type="submission" date="2017-02" db="EMBL/GenBank/DDBJ databases">
        <title>The new phylogeny of genus Mycobacterium.</title>
        <authorList>
            <person name="Tortoli E."/>
            <person name="Trovato A."/>
            <person name="Cirillo D.M."/>
        </authorList>
    </citation>
    <scope>NUCLEOTIDE SEQUENCE [LARGE SCALE GENOMIC DNA]</scope>
    <source>
        <strain evidence="3 4">RW6</strain>
    </source>
</reference>
<gene>
    <name evidence="3" type="ORF">BST13_27515</name>
</gene>
<dbReference type="Pfam" id="PF06013">
    <property type="entry name" value="WXG100"/>
    <property type="match status" value="1"/>
</dbReference>
<evidence type="ECO:0000256" key="1">
    <source>
        <dbReference type="RuleBase" id="RU362001"/>
    </source>
</evidence>
<dbReference type="STRING" id="1927124.BST13_27515"/>
<dbReference type="AlphaFoldDB" id="A0A1X0AH49"/>
<accession>A0A1X0AH49</accession>
<dbReference type="Proteomes" id="UP000192448">
    <property type="component" value="Unassembled WGS sequence"/>
</dbReference>
<feature type="compositionally biased region" description="Basic and acidic residues" evidence="2">
    <location>
        <begin position="80"/>
        <end position="94"/>
    </location>
</feature>
<evidence type="ECO:0000256" key="2">
    <source>
        <dbReference type="SAM" id="MobiDB-lite"/>
    </source>
</evidence>
<dbReference type="EMBL" id="MVHF01000036">
    <property type="protein sequence ID" value="ORA29331.1"/>
    <property type="molecule type" value="Genomic_DNA"/>
</dbReference>
<organism evidence="3 4">
    <name type="scientific">Mycobacterium aquaticum</name>
    <dbReference type="NCBI Taxonomy" id="1927124"/>
    <lineage>
        <taxon>Bacteria</taxon>
        <taxon>Bacillati</taxon>
        <taxon>Actinomycetota</taxon>
        <taxon>Actinomycetes</taxon>
        <taxon>Mycobacteriales</taxon>
        <taxon>Mycobacteriaceae</taxon>
        <taxon>Mycobacterium</taxon>
    </lineage>
</organism>
<comment type="caution">
    <text evidence="3">The sequence shown here is derived from an EMBL/GenBank/DDBJ whole genome shotgun (WGS) entry which is preliminary data.</text>
</comment>
<keyword evidence="4" id="KW-1185">Reference proteome</keyword>
<proteinExistence type="inferred from homology"/>
<dbReference type="OrthoDB" id="4739539at2"/>
<dbReference type="RefSeq" id="WP_083167780.1">
    <property type="nucleotide sequence ID" value="NZ_MVHF01000036.1"/>
</dbReference>
<feature type="region of interest" description="Disordered" evidence="2">
    <location>
        <begin position="80"/>
        <end position="100"/>
    </location>
</feature>
<dbReference type="InterPro" id="IPR036689">
    <property type="entry name" value="ESAT-6-like_sf"/>
</dbReference>
<sequence>MTTVSNFLSDPDAMRDYAGRFHAHSQTIEAEANKAWTSSTAISGAGWAGAANTTSSGTLEEMMRAFRNIVDMTQGVSDKLNRSADEYEQREHESSQILSS</sequence>
<protein>
    <recommendedName>
        <fullName evidence="1">ESAT-6-like protein</fullName>
    </recommendedName>
</protein>
<name>A0A1X0AH49_9MYCO</name>